<evidence type="ECO:0000313" key="7">
    <source>
        <dbReference type="Proteomes" id="UP001161391"/>
    </source>
</evidence>
<evidence type="ECO:0000256" key="3">
    <source>
        <dbReference type="ARBA" id="ARBA00022989"/>
    </source>
</evidence>
<organism evidence="6 7">
    <name type="scientific">Algimonas ampicilliniresistens</name>
    <dbReference type="NCBI Taxonomy" id="1298735"/>
    <lineage>
        <taxon>Bacteria</taxon>
        <taxon>Pseudomonadati</taxon>
        <taxon>Pseudomonadota</taxon>
        <taxon>Alphaproteobacteria</taxon>
        <taxon>Maricaulales</taxon>
        <taxon>Robiginitomaculaceae</taxon>
        <taxon>Algimonas</taxon>
    </lineage>
</organism>
<comment type="caution">
    <text evidence="6">The sequence shown here is derived from an EMBL/GenBank/DDBJ whole genome shotgun (WGS) entry which is preliminary data.</text>
</comment>
<dbReference type="RefSeq" id="WP_284386458.1">
    <property type="nucleotide sequence ID" value="NZ_BSNK01000001.1"/>
</dbReference>
<evidence type="ECO:0000256" key="2">
    <source>
        <dbReference type="ARBA" id="ARBA00022692"/>
    </source>
</evidence>
<dbReference type="Proteomes" id="UP001161391">
    <property type="component" value="Unassembled WGS sequence"/>
</dbReference>
<reference evidence="6" key="2">
    <citation type="submission" date="2023-01" db="EMBL/GenBank/DDBJ databases">
        <title>Draft genome sequence of Algimonas ampicilliniresistens strain NBRC 108219.</title>
        <authorList>
            <person name="Sun Q."/>
            <person name="Mori K."/>
        </authorList>
    </citation>
    <scope>NUCLEOTIDE SEQUENCE</scope>
    <source>
        <strain evidence="6">NBRC 108219</strain>
    </source>
</reference>
<gene>
    <name evidence="6" type="ORF">GCM10007853_00560</name>
</gene>
<evidence type="ECO:0000256" key="4">
    <source>
        <dbReference type="ARBA" id="ARBA00023136"/>
    </source>
</evidence>
<keyword evidence="3 5" id="KW-1133">Transmembrane helix</keyword>
<sequence>MFRPIICWLLALFFLLAGLAHFTATDSFAAIVPPPLPFKHQIVQLTGAMELVFAIGLIIPRWRRLTGWLLSAYLLAVLPANIFMALEGMPLGSMQSPAALWFRVFLQLPLIALILWACGSLQRSS</sequence>
<feature type="transmembrane region" description="Helical" evidence="5">
    <location>
        <begin position="98"/>
        <end position="118"/>
    </location>
</feature>
<evidence type="ECO:0000256" key="1">
    <source>
        <dbReference type="ARBA" id="ARBA00004141"/>
    </source>
</evidence>
<evidence type="ECO:0000256" key="5">
    <source>
        <dbReference type="SAM" id="Phobius"/>
    </source>
</evidence>
<evidence type="ECO:0000313" key="6">
    <source>
        <dbReference type="EMBL" id="GLQ22182.1"/>
    </source>
</evidence>
<dbReference type="PANTHER" id="PTHR36974:SF1">
    <property type="entry name" value="DOXX FAMILY MEMBRANE PROTEIN"/>
    <property type="match status" value="1"/>
</dbReference>
<keyword evidence="7" id="KW-1185">Reference proteome</keyword>
<dbReference type="PANTHER" id="PTHR36974">
    <property type="entry name" value="MEMBRANE PROTEIN-RELATED"/>
    <property type="match status" value="1"/>
</dbReference>
<accession>A0ABQ5V518</accession>
<proteinExistence type="predicted"/>
<feature type="transmembrane region" description="Helical" evidence="5">
    <location>
        <begin position="66"/>
        <end position="86"/>
    </location>
</feature>
<protein>
    <submittedName>
        <fullName evidence="6">Membrane protein</fullName>
    </submittedName>
</protein>
<comment type="subcellular location">
    <subcellularLocation>
        <location evidence="1">Membrane</location>
        <topology evidence="1">Multi-pass membrane protein</topology>
    </subcellularLocation>
</comment>
<dbReference type="InterPro" id="IPR032808">
    <property type="entry name" value="DoxX"/>
</dbReference>
<keyword evidence="2 5" id="KW-0812">Transmembrane</keyword>
<keyword evidence="4 5" id="KW-0472">Membrane</keyword>
<dbReference type="EMBL" id="BSNK01000001">
    <property type="protein sequence ID" value="GLQ22182.1"/>
    <property type="molecule type" value="Genomic_DNA"/>
</dbReference>
<reference evidence="6" key="1">
    <citation type="journal article" date="2014" name="Int. J. Syst. Evol. Microbiol.">
        <title>Complete genome of a new Firmicutes species belonging to the dominant human colonic microbiota ('Ruminococcus bicirculans') reveals two chromosomes and a selective capacity to utilize plant glucans.</title>
        <authorList>
            <consortium name="NISC Comparative Sequencing Program"/>
            <person name="Wegmann U."/>
            <person name="Louis P."/>
            <person name="Goesmann A."/>
            <person name="Henrissat B."/>
            <person name="Duncan S.H."/>
            <person name="Flint H.J."/>
        </authorList>
    </citation>
    <scope>NUCLEOTIDE SEQUENCE</scope>
    <source>
        <strain evidence="6">NBRC 108219</strain>
    </source>
</reference>
<feature type="transmembrane region" description="Helical" evidence="5">
    <location>
        <begin position="39"/>
        <end position="59"/>
    </location>
</feature>
<name>A0ABQ5V518_9PROT</name>
<dbReference type="Pfam" id="PF13564">
    <property type="entry name" value="DoxX_2"/>
    <property type="match status" value="1"/>
</dbReference>